<dbReference type="KEGG" id="lcre:Pla8534_16790"/>
<dbReference type="Proteomes" id="UP000317648">
    <property type="component" value="Chromosome"/>
</dbReference>
<keyword evidence="2" id="KW-0378">Hydrolase</keyword>
<dbReference type="InterPro" id="IPR000120">
    <property type="entry name" value="Amidase"/>
</dbReference>
<dbReference type="Pfam" id="PF01425">
    <property type="entry name" value="Amidase"/>
    <property type="match status" value="1"/>
</dbReference>
<dbReference type="PANTHER" id="PTHR11895">
    <property type="entry name" value="TRANSAMIDASE"/>
    <property type="match status" value="1"/>
</dbReference>
<dbReference type="RefSeq" id="WP_145051375.1">
    <property type="nucleotide sequence ID" value="NZ_CP036433.1"/>
</dbReference>
<dbReference type="EC" id="3.5.1.13" evidence="2"/>
<organism evidence="2 3">
    <name type="scientific">Lignipirellula cremea</name>
    <dbReference type="NCBI Taxonomy" id="2528010"/>
    <lineage>
        <taxon>Bacteria</taxon>
        <taxon>Pseudomonadati</taxon>
        <taxon>Planctomycetota</taxon>
        <taxon>Planctomycetia</taxon>
        <taxon>Pirellulales</taxon>
        <taxon>Pirellulaceae</taxon>
        <taxon>Lignipirellula</taxon>
    </lineage>
</organism>
<dbReference type="OrthoDB" id="9811471at2"/>
<dbReference type="PROSITE" id="PS00571">
    <property type="entry name" value="AMIDASES"/>
    <property type="match status" value="1"/>
</dbReference>
<proteinExistence type="predicted"/>
<sequence>MESSELCFKPATELAGLIRSGQLSARETMEAHLAQIDRVNPAVNAIITYLPEQALEAASAADERFARGEECGPLHGLPVAHKDIISTAGIRTTYGSPLFKDNVPDKDAVIIERLKKGGAITLGKTNTPEFGAGSQTFNPLFGATLNPYDVTKTCGGSSGGAAVALACGMIPIADGSDTGGSLRNPASFCNVVGFRPSPGRVPLWPSEVAWFPISVQGPMARTVADVALMLTAIAGPDDRSPISLSDPGSLFGRDLARDFQGVKIAWSDDLGGLPVEPSVTAAINSQRQAFADLGCEIDDCSPDYSGADESFKVWRAWKFELRFREMLDKHRDQIKETVVWNVEEGRQLTGPQISRAELARTQLYQRLRVFMETYEYLVLPVSQTPPFDVNTPYLDTINGQPMATYIDWMKSCYYISATGLPSISVPCGFTPDGLPVGVQIVGRHNNDFGVLQLAHAFEQATQVWRRQPGVV</sequence>
<feature type="domain" description="Amidase" evidence="1">
    <location>
        <begin position="27"/>
        <end position="451"/>
    </location>
</feature>
<gene>
    <name evidence="2" type="primary">aam</name>
    <name evidence="2" type="ORF">Pla8534_16790</name>
</gene>
<dbReference type="InterPro" id="IPR023631">
    <property type="entry name" value="Amidase_dom"/>
</dbReference>
<evidence type="ECO:0000313" key="2">
    <source>
        <dbReference type="EMBL" id="QDU93894.1"/>
    </source>
</evidence>
<name>A0A518DQ11_9BACT</name>
<dbReference type="PANTHER" id="PTHR11895:SF76">
    <property type="entry name" value="INDOLEACETAMIDE HYDROLASE"/>
    <property type="match status" value="1"/>
</dbReference>
<evidence type="ECO:0000313" key="3">
    <source>
        <dbReference type="Proteomes" id="UP000317648"/>
    </source>
</evidence>
<dbReference type="Gene3D" id="3.90.1300.10">
    <property type="entry name" value="Amidase signature (AS) domain"/>
    <property type="match status" value="1"/>
</dbReference>
<dbReference type="SUPFAM" id="SSF75304">
    <property type="entry name" value="Amidase signature (AS) enzymes"/>
    <property type="match status" value="1"/>
</dbReference>
<dbReference type="NCBIfam" id="NF005686">
    <property type="entry name" value="PRK07486.1"/>
    <property type="match status" value="1"/>
</dbReference>
<protein>
    <submittedName>
        <fullName evidence="2">Acylamidase</fullName>
        <ecNumber evidence="2">3.5.1.13</ecNumber>
    </submittedName>
</protein>
<keyword evidence="3" id="KW-1185">Reference proteome</keyword>
<dbReference type="AlphaFoldDB" id="A0A518DQ11"/>
<dbReference type="InterPro" id="IPR036928">
    <property type="entry name" value="AS_sf"/>
</dbReference>
<dbReference type="GO" id="GO:0047680">
    <property type="term" value="F:aryl-acylamidase activity"/>
    <property type="evidence" value="ECO:0007669"/>
    <property type="project" value="UniProtKB-EC"/>
</dbReference>
<accession>A0A518DQ11</accession>
<dbReference type="EMBL" id="CP036433">
    <property type="protein sequence ID" value="QDU93894.1"/>
    <property type="molecule type" value="Genomic_DNA"/>
</dbReference>
<dbReference type="InterPro" id="IPR020556">
    <property type="entry name" value="Amidase_CS"/>
</dbReference>
<evidence type="ECO:0000259" key="1">
    <source>
        <dbReference type="Pfam" id="PF01425"/>
    </source>
</evidence>
<reference evidence="2 3" key="1">
    <citation type="submission" date="2019-02" db="EMBL/GenBank/DDBJ databases">
        <title>Deep-cultivation of Planctomycetes and their phenomic and genomic characterization uncovers novel biology.</title>
        <authorList>
            <person name="Wiegand S."/>
            <person name="Jogler M."/>
            <person name="Boedeker C."/>
            <person name="Pinto D."/>
            <person name="Vollmers J."/>
            <person name="Rivas-Marin E."/>
            <person name="Kohn T."/>
            <person name="Peeters S.H."/>
            <person name="Heuer A."/>
            <person name="Rast P."/>
            <person name="Oberbeckmann S."/>
            <person name="Bunk B."/>
            <person name="Jeske O."/>
            <person name="Meyerdierks A."/>
            <person name="Storesund J.E."/>
            <person name="Kallscheuer N."/>
            <person name="Luecker S."/>
            <person name="Lage O.M."/>
            <person name="Pohl T."/>
            <person name="Merkel B.J."/>
            <person name="Hornburger P."/>
            <person name="Mueller R.-W."/>
            <person name="Bruemmer F."/>
            <person name="Labrenz M."/>
            <person name="Spormann A.M."/>
            <person name="Op den Camp H."/>
            <person name="Overmann J."/>
            <person name="Amann R."/>
            <person name="Jetten M.S.M."/>
            <person name="Mascher T."/>
            <person name="Medema M.H."/>
            <person name="Devos D.P."/>
            <person name="Kaster A.-K."/>
            <person name="Ovreas L."/>
            <person name="Rohde M."/>
            <person name="Galperin M.Y."/>
            <person name="Jogler C."/>
        </authorList>
    </citation>
    <scope>NUCLEOTIDE SEQUENCE [LARGE SCALE GENOMIC DNA]</scope>
    <source>
        <strain evidence="2 3">Pla85_3_4</strain>
    </source>
</reference>